<reference evidence="3" key="1">
    <citation type="journal article" date="2019" name="Int. J. Syst. Evol. Microbiol.">
        <title>The Global Catalogue of Microorganisms (GCM) 10K type strain sequencing project: providing services to taxonomists for standard genome sequencing and annotation.</title>
        <authorList>
            <consortium name="The Broad Institute Genomics Platform"/>
            <consortium name="The Broad Institute Genome Sequencing Center for Infectious Disease"/>
            <person name="Wu L."/>
            <person name="Ma J."/>
        </authorList>
    </citation>
    <scope>NUCLEOTIDE SEQUENCE [LARGE SCALE GENOMIC DNA]</scope>
    <source>
        <strain evidence="3">CGMCC 1.12286</strain>
    </source>
</reference>
<sequence length="272" mass="29130">MEQQLHNLDLAGNATASGGQYQDVNIQGVGNIHGDMECARCRVDGVANMGGAIKAEVLHIRGKATVEGDVTGTQVKVDGNSKMMGACTAKRIDIRGKTSIEGAVSSQELSINGFTAIGGRCEAKTLHIRGRARMGNSVISESVKIEGEAKIAGDCEAETFRSDGAFAIKGLLNAGKVSIRLGGASVVKEIGGEDIRVEKAWRRLPLFGWLGRSKKLVVETIEGDDIYLEYTQAKVVRGNRVHIGPGAEVDLVEYRADLQMSKEAKVIEHRQV</sequence>
<evidence type="ECO:0000256" key="1">
    <source>
        <dbReference type="ARBA" id="ARBA00044755"/>
    </source>
</evidence>
<dbReference type="Proteomes" id="UP001597079">
    <property type="component" value="Unassembled WGS sequence"/>
</dbReference>
<accession>A0ABW4JBI0</accession>
<comment type="caution">
    <text evidence="2">The sequence shown here is derived from an EMBL/GenBank/DDBJ whole genome shotgun (WGS) entry which is preliminary data.</text>
</comment>
<comment type="similarity">
    <text evidence="1">Belongs to the bactofilin family.</text>
</comment>
<evidence type="ECO:0000313" key="2">
    <source>
        <dbReference type="EMBL" id="MFD1673709.1"/>
    </source>
</evidence>
<dbReference type="InterPro" id="IPR007607">
    <property type="entry name" value="BacA/B"/>
</dbReference>
<evidence type="ECO:0000313" key="3">
    <source>
        <dbReference type="Proteomes" id="UP001597079"/>
    </source>
</evidence>
<keyword evidence="3" id="KW-1185">Reference proteome</keyword>
<dbReference type="Pfam" id="PF04519">
    <property type="entry name" value="Bactofilin"/>
    <property type="match status" value="1"/>
</dbReference>
<gene>
    <name evidence="2" type="ORF">ACFSB2_03170</name>
</gene>
<proteinExistence type="inferred from homology"/>
<dbReference type="PANTHER" id="PTHR35024">
    <property type="entry name" value="HYPOTHETICAL CYTOSOLIC PROTEIN"/>
    <property type="match status" value="1"/>
</dbReference>
<name>A0ABW4JBI0_9BACL</name>
<protein>
    <submittedName>
        <fullName evidence="2">Polymer-forming cytoskeletal protein</fullName>
    </submittedName>
</protein>
<dbReference type="RefSeq" id="WP_377941197.1">
    <property type="nucleotide sequence ID" value="NZ_JBHUCX010000013.1"/>
</dbReference>
<organism evidence="2 3">
    <name type="scientific">Alicyclobacillus fodiniaquatilis</name>
    <dbReference type="NCBI Taxonomy" id="1661150"/>
    <lineage>
        <taxon>Bacteria</taxon>
        <taxon>Bacillati</taxon>
        <taxon>Bacillota</taxon>
        <taxon>Bacilli</taxon>
        <taxon>Bacillales</taxon>
        <taxon>Alicyclobacillaceae</taxon>
        <taxon>Alicyclobacillus</taxon>
    </lineage>
</organism>
<dbReference type="PANTHER" id="PTHR35024:SF4">
    <property type="entry name" value="POLYMER-FORMING CYTOSKELETAL PROTEIN"/>
    <property type="match status" value="1"/>
</dbReference>
<dbReference type="EMBL" id="JBHUCX010000013">
    <property type="protein sequence ID" value="MFD1673709.1"/>
    <property type="molecule type" value="Genomic_DNA"/>
</dbReference>